<dbReference type="InterPro" id="IPR006118">
    <property type="entry name" value="Recombinase_CS"/>
</dbReference>
<name>A0ABU8YX41_9CYAN</name>
<comment type="caution">
    <text evidence="7">The sequence shown here is derived from an EMBL/GenBank/DDBJ whole genome shotgun (WGS) entry which is preliminary data.</text>
</comment>
<sequence>MTRYVTPREACKLLSVSEKTLRNWDEAGKIRVLRTPSNHRRYDIDSVLDEDDNRRVTALYCRVSSPKQKEDLERQVSYLQQIYPQGQVFKDIGGGLNFKRKSLLALLGQVLSGDISQIVVCHQDRLARFGCDLIRWMCEQNDCKLLVLGRTELSPERELVEDILAIIHVFSCRLYGLRKYKSSIKKDPSLPGNEVSSSLENLDSR</sequence>
<keyword evidence="2" id="KW-0238">DNA-binding</keyword>
<dbReference type="InterPro" id="IPR009061">
    <property type="entry name" value="DNA-bd_dom_put_sf"/>
</dbReference>
<proteinExistence type="predicted"/>
<feature type="compositionally biased region" description="Polar residues" evidence="5">
    <location>
        <begin position="194"/>
        <end position="205"/>
    </location>
</feature>
<dbReference type="InterPro" id="IPR048046">
    <property type="entry name" value="Transpos_IS607"/>
</dbReference>
<evidence type="ECO:0000313" key="7">
    <source>
        <dbReference type="EMBL" id="MEK0188768.1"/>
    </source>
</evidence>
<dbReference type="SUPFAM" id="SSF53041">
    <property type="entry name" value="Resolvase-like"/>
    <property type="match status" value="1"/>
</dbReference>
<evidence type="ECO:0000259" key="6">
    <source>
        <dbReference type="PROSITE" id="PS50937"/>
    </source>
</evidence>
<feature type="domain" description="HTH merR-type" evidence="6">
    <location>
        <begin position="4"/>
        <end position="43"/>
    </location>
</feature>
<accession>A0ABU8YX41</accession>
<dbReference type="InterPro" id="IPR000551">
    <property type="entry name" value="MerR-type_HTH_dom"/>
</dbReference>
<evidence type="ECO:0000256" key="2">
    <source>
        <dbReference type="ARBA" id="ARBA00023125"/>
    </source>
</evidence>
<dbReference type="RefSeq" id="WP_340526285.1">
    <property type="nucleotide sequence ID" value="NZ_JBBLXS010000750.1"/>
</dbReference>
<keyword evidence="8" id="KW-1185">Reference proteome</keyword>
<dbReference type="Gene3D" id="1.10.287.2170">
    <property type="match status" value="1"/>
</dbReference>
<dbReference type="Gene3D" id="1.10.1660.10">
    <property type="match status" value="1"/>
</dbReference>
<dbReference type="PANTHER" id="PTHR36172">
    <property type="match status" value="1"/>
</dbReference>
<dbReference type="NCBIfam" id="NF033518">
    <property type="entry name" value="transpos_IS607"/>
    <property type="match status" value="1"/>
</dbReference>
<evidence type="ECO:0000256" key="4">
    <source>
        <dbReference type="PROSITE-ProRule" id="PRU10137"/>
    </source>
</evidence>
<dbReference type="SMART" id="SM00857">
    <property type="entry name" value="Resolvase"/>
    <property type="match status" value="1"/>
</dbReference>
<dbReference type="Pfam" id="PF00376">
    <property type="entry name" value="MerR"/>
    <property type="match status" value="1"/>
</dbReference>
<dbReference type="InterPro" id="IPR036162">
    <property type="entry name" value="Resolvase-like_N_sf"/>
</dbReference>
<evidence type="ECO:0000256" key="3">
    <source>
        <dbReference type="ARBA" id="ARBA00023172"/>
    </source>
</evidence>
<keyword evidence="1" id="KW-0229">DNA integration</keyword>
<feature type="active site" description="O-(5'-phospho-DNA)-serine intermediate" evidence="4">
    <location>
        <position position="64"/>
    </location>
</feature>
<dbReference type="PROSITE" id="PS50937">
    <property type="entry name" value="HTH_MERR_2"/>
    <property type="match status" value="1"/>
</dbReference>
<evidence type="ECO:0000256" key="5">
    <source>
        <dbReference type="SAM" id="MobiDB-lite"/>
    </source>
</evidence>
<dbReference type="CDD" id="cd03769">
    <property type="entry name" value="SR_IS607_transposase_like"/>
    <property type="match status" value="1"/>
</dbReference>
<evidence type="ECO:0000256" key="1">
    <source>
        <dbReference type="ARBA" id="ARBA00022908"/>
    </source>
</evidence>
<dbReference type="PROSITE" id="PS00397">
    <property type="entry name" value="RECOMBINASES_1"/>
    <property type="match status" value="1"/>
</dbReference>
<dbReference type="PANTHER" id="PTHR36172:SF1">
    <property type="entry name" value="RESOLVASE-RELATED"/>
    <property type="match status" value="1"/>
</dbReference>
<feature type="region of interest" description="Disordered" evidence="5">
    <location>
        <begin position="186"/>
        <end position="205"/>
    </location>
</feature>
<dbReference type="Proteomes" id="UP001384579">
    <property type="component" value="Unassembled WGS sequence"/>
</dbReference>
<protein>
    <submittedName>
        <fullName evidence="7">IS607 family transposase</fullName>
    </submittedName>
</protein>
<dbReference type="SUPFAM" id="SSF46955">
    <property type="entry name" value="Putative DNA-binding domain"/>
    <property type="match status" value="1"/>
</dbReference>
<dbReference type="EMBL" id="JBBLXS010000750">
    <property type="protein sequence ID" value="MEK0188768.1"/>
    <property type="molecule type" value="Genomic_DNA"/>
</dbReference>
<organism evidence="7 8">
    <name type="scientific">Microcoleus anatoxicus PTRS2</name>
    <dbReference type="NCBI Taxonomy" id="2705321"/>
    <lineage>
        <taxon>Bacteria</taxon>
        <taxon>Bacillati</taxon>
        <taxon>Cyanobacteriota</taxon>
        <taxon>Cyanophyceae</taxon>
        <taxon>Oscillatoriophycideae</taxon>
        <taxon>Oscillatoriales</taxon>
        <taxon>Microcoleaceae</taxon>
        <taxon>Microcoleus</taxon>
        <taxon>Microcoleus anatoxicus</taxon>
    </lineage>
</organism>
<gene>
    <name evidence="7" type="ORF">WMG39_28555</name>
</gene>
<dbReference type="InterPro" id="IPR041718">
    <property type="entry name" value="IS607_transposase-like"/>
</dbReference>
<dbReference type="InterPro" id="IPR051491">
    <property type="entry name" value="Recombinase/Transposase-rel"/>
</dbReference>
<dbReference type="Pfam" id="PF00239">
    <property type="entry name" value="Resolvase"/>
    <property type="match status" value="1"/>
</dbReference>
<reference evidence="7 8" key="1">
    <citation type="journal article" date="2020" name="Harmful Algae">
        <title>Molecular and morphological characterization of a novel dihydroanatoxin-a producing Microcoleus species (cyanobacteria) from the Russian River, California, USA.</title>
        <authorList>
            <person name="Conklin K.Y."/>
            <person name="Stancheva R."/>
            <person name="Otten T.G."/>
            <person name="Fadness R."/>
            <person name="Boyer G.L."/>
            <person name="Read B."/>
            <person name="Zhang X."/>
            <person name="Sheath R.G."/>
        </authorList>
    </citation>
    <scope>NUCLEOTIDE SEQUENCE [LARGE SCALE GENOMIC DNA]</scope>
    <source>
        <strain evidence="7 8">PTRS2</strain>
    </source>
</reference>
<evidence type="ECO:0000313" key="8">
    <source>
        <dbReference type="Proteomes" id="UP001384579"/>
    </source>
</evidence>
<dbReference type="CDD" id="cd04762">
    <property type="entry name" value="HTH_MerR-trunc"/>
    <property type="match status" value="1"/>
</dbReference>
<dbReference type="Gene3D" id="3.40.50.1390">
    <property type="entry name" value="Resolvase, N-terminal catalytic domain"/>
    <property type="match status" value="1"/>
</dbReference>
<keyword evidence="3" id="KW-0233">DNA recombination</keyword>
<dbReference type="InterPro" id="IPR006119">
    <property type="entry name" value="Resolv_N"/>
</dbReference>